<comment type="caution">
    <text evidence="1">The sequence shown here is derived from an EMBL/GenBank/DDBJ whole genome shotgun (WGS) entry which is preliminary data.</text>
</comment>
<reference evidence="1 2" key="1">
    <citation type="submission" date="2024-01" db="EMBL/GenBank/DDBJ databases">
        <title>Genome assemblies of Stephania.</title>
        <authorList>
            <person name="Yang L."/>
        </authorList>
    </citation>
    <scope>NUCLEOTIDE SEQUENCE [LARGE SCALE GENOMIC DNA]</scope>
    <source>
        <strain evidence="1">QJT</strain>
        <tissue evidence="1">Leaf</tissue>
    </source>
</reference>
<protein>
    <submittedName>
        <fullName evidence="1">Uncharacterized protein</fullName>
    </submittedName>
</protein>
<keyword evidence="2" id="KW-1185">Reference proteome</keyword>
<dbReference type="EMBL" id="JBBNAE010000001">
    <property type="protein sequence ID" value="KAK9156455.1"/>
    <property type="molecule type" value="Genomic_DNA"/>
</dbReference>
<name>A0AAP0KQP6_9MAGN</name>
<gene>
    <name evidence="1" type="ORF">Sjap_003935</name>
</gene>
<evidence type="ECO:0000313" key="2">
    <source>
        <dbReference type="Proteomes" id="UP001417504"/>
    </source>
</evidence>
<dbReference type="AlphaFoldDB" id="A0AAP0KQP6"/>
<sequence length="98" mass="11175">MKRKGREEKATGPPPISCSDVISRTIYNMSSFLSLLKKLYLFREEDPLYLWGHSIGDLHHLAGLICVTAVTFWFARVVESVVVGLFMNEHTCIFNNNN</sequence>
<evidence type="ECO:0000313" key="1">
    <source>
        <dbReference type="EMBL" id="KAK9156455.1"/>
    </source>
</evidence>
<accession>A0AAP0KQP6</accession>
<proteinExistence type="predicted"/>
<organism evidence="1 2">
    <name type="scientific">Stephania japonica</name>
    <dbReference type="NCBI Taxonomy" id="461633"/>
    <lineage>
        <taxon>Eukaryota</taxon>
        <taxon>Viridiplantae</taxon>
        <taxon>Streptophyta</taxon>
        <taxon>Embryophyta</taxon>
        <taxon>Tracheophyta</taxon>
        <taxon>Spermatophyta</taxon>
        <taxon>Magnoliopsida</taxon>
        <taxon>Ranunculales</taxon>
        <taxon>Menispermaceae</taxon>
        <taxon>Menispermoideae</taxon>
        <taxon>Cissampelideae</taxon>
        <taxon>Stephania</taxon>
    </lineage>
</organism>
<dbReference type="Proteomes" id="UP001417504">
    <property type="component" value="Unassembled WGS sequence"/>
</dbReference>